<evidence type="ECO:0000313" key="3">
    <source>
        <dbReference type="Proteomes" id="UP000799539"/>
    </source>
</evidence>
<dbReference type="PANTHER" id="PTHR47098:SF1">
    <property type="entry name" value="PFKB FAMILY CARBOHYDRATE KINASE SUPERFAMILY (AFU_ORTHOLOGUE AFUA_4G09500)"/>
    <property type="match status" value="1"/>
</dbReference>
<dbReference type="Proteomes" id="UP000799539">
    <property type="component" value="Unassembled WGS sequence"/>
</dbReference>
<sequence length="348" mass="38025">PIHFVSLGMVILDEIHFPQGHVACDVLGGSCVFSTLGACMAADGEASQVGCFVLGGDDFSVHAEAQLRSWNVSLHIDKGPGRESMKGKLQYHDEKFHNKTFGYTTPVLQPTPRDLPERFLHAMAFHFLCSPDKLKEYITELLDLRKAQGNMTRPLLIWEPLPMLCRPNELAAHVEASKLVDIFSPNHFELAALCGRLLSEADSAQPEVGRKHIQNLAAAFLSTKAVEMNPEQLFIVRAGEYGGLVATRSFNATGVVQIDMTWVDAFYAAAERNRVVDPTGAGNAFLGALAMELLQSDGDAVEAAAKASVASSFVVEQVGLPILSRDDTTGTLLWNQVSMKERLHEYES</sequence>
<dbReference type="SUPFAM" id="SSF53613">
    <property type="entry name" value="Ribokinase-like"/>
    <property type="match status" value="1"/>
</dbReference>
<dbReference type="PANTHER" id="PTHR47098">
    <property type="entry name" value="PROTEIN MAK32"/>
    <property type="match status" value="1"/>
</dbReference>
<proteinExistence type="predicted"/>
<dbReference type="OrthoDB" id="497927at2759"/>
<organism evidence="2 3">
    <name type="scientific">Cercospora zeae-maydis SCOH1-5</name>
    <dbReference type="NCBI Taxonomy" id="717836"/>
    <lineage>
        <taxon>Eukaryota</taxon>
        <taxon>Fungi</taxon>
        <taxon>Dikarya</taxon>
        <taxon>Ascomycota</taxon>
        <taxon>Pezizomycotina</taxon>
        <taxon>Dothideomycetes</taxon>
        <taxon>Dothideomycetidae</taxon>
        <taxon>Mycosphaerellales</taxon>
        <taxon>Mycosphaerellaceae</taxon>
        <taxon>Cercospora</taxon>
    </lineage>
</organism>
<dbReference type="InterPro" id="IPR011611">
    <property type="entry name" value="PfkB_dom"/>
</dbReference>
<protein>
    <recommendedName>
        <fullName evidence="1">Carbohydrate kinase PfkB domain-containing protein</fullName>
    </recommendedName>
</protein>
<dbReference type="Pfam" id="PF00294">
    <property type="entry name" value="PfkB"/>
    <property type="match status" value="1"/>
</dbReference>
<dbReference type="Gene3D" id="3.40.1190.20">
    <property type="match status" value="1"/>
</dbReference>
<keyword evidence="3" id="KW-1185">Reference proteome</keyword>
<reference evidence="2" key="1">
    <citation type="journal article" date="2020" name="Stud. Mycol.">
        <title>101 Dothideomycetes genomes: a test case for predicting lifestyles and emergence of pathogens.</title>
        <authorList>
            <person name="Haridas S."/>
            <person name="Albert R."/>
            <person name="Binder M."/>
            <person name="Bloem J."/>
            <person name="Labutti K."/>
            <person name="Salamov A."/>
            <person name="Andreopoulos B."/>
            <person name="Baker S."/>
            <person name="Barry K."/>
            <person name="Bills G."/>
            <person name="Bluhm B."/>
            <person name="Cannon C."/>
            <person name="Castanera R."/>
            <person name="Culley D."/>
            <person name="Daum C."/>
            <person name="Ezra D."/>
            <person name="Gonzalez J."/>
            <person name="Henrissat B."/>
            <person name="Kuo A."/>
            <person name="Liang C."/>
            <person name="Lipzen A."/>
            <person name="Lutzoni F."/>
            <person name="Magnuson J."/>
            <person name="Mondo S."/>
            <person name="Nolan M."/>
            <person name="Ohm R."/>
            <person name="Pangilinan J."/>
            <person name="Park H.-J."/>
            <person name="Ramirez L."/>
            <person name="Alfaro M."/>
            <person name="Sun H."/>
            <person name="Tritt A."/>
            <person name="Yoshinaga Y."/>
            <person name="Zwiers L.-H."/>
            <person name="Turgeon B."/>
            <person name="Goodwin S."/>
            <person name="Spatafora J."/>
            <person name="Crous P."/>
            <person name="Grigoriev I."/>
        </authorList>
    </citation>
    <scope>NUCLEOTIDE SEQUENCE</scope>
    <source>
        <strain evidence="2">SCOH1-5</strain>
    </source>
</reference>
<evidence type="ECO:0000313" key="2">
    <source>
        <dbReference type="EMBL" id="KAF2210580.1"/>
    </source>
</evidence>
<feature type="non-terminal residue" evidence="2">
    <location>
        <position position="1"/>
    </location>
</feature>
<dbReference type="InterPro" id="IPR029056">
    <property type="entry name" value="Ribokinase-like"/>
</dbReference>
<dbReference type="EMBL" id="ML992680">
    <property type="protein sequence ID" value="KAF2210580.1"/>
    <property type="molecule type" value="Genomic_DNA"/>
</dbReference>
<accession>A0A6A6FAV8</accession>
<feature type="domain" description="Carbohydrate kinase PfkB" evidence="1">
    <location>
        <begin position="51"/>
        <end position="320"/>
    </location>
</feature>
<feature type="non-terminal residue" evidence="2">
    <location>
        <position position="348"/>
    </location>
</feature>
<gene>
    <name evidence="2" type="ORF">CERZMDRAFT_8963</name>
</gene>
<dbReference type="AlphaFoldDB" id="A0A6A6FAV8"/>
<evidence type="ECO:0000259" key="1">
    <source>
        <dbReference type="Pfam" id="PF00294"/>
    </source>
</evidence>
<name>A0A6A6FAV8_9PEZI</name>